<keyword evidence="4" id="KW-1185">Reference proteome</keyword>
<feature type="region of interest" description="Disordered" evidence="1">
    <location>
        <begin position="143"/>
        <end position="174"/>
    </location>
</feature>
<proteinExistence type="predicted"/>
<reference evidence="3 4" key="1">
    <citation type="submission" date="2020-06" db="EMBL/GenBank/DDBJ databases">
        <title>Complete genome of Paenibacillus barcinonensis KACC11450.</title>
        <authorList>
            <person name="Kim M."/>
            <person name="Park Y.-J."/>
            <person name="Shin J.-H."/>
        </authorList>
    </citation>
    <scope>NUCLEOTIDE SEQUENCE [LARGE SCALE GENOMIC DNA]</scope>
    <source>
        <strain evidence="3 4">KACC11450</strain>
    </source>
</reference>
<sequence>MGKSTIFAASVGDPLVKPEEGWTRYEFDDENITYGGGKWFRDNSGTLSWNSPWQVTGTNFKFNFTGTKLRLISTTWWSGSDDIDVIIDGVKVDKISLKGSDIKGPRIMYEKLELSQGEHSVEFINNTKNYLFLYSIDTDGPLSPYQPVETNPNPIDPDPEQPIVPDPQPEQPSGDRAILVVTMTTGLEKEYDLPMSDINAFLNWYDARDAGSGPAKLAINKYSNNKGPFSKRTDYVIFDKILTFEVNEYSTN</sequence>
<dbReference type="InterPro" id="IPR040794">
    <property type="entry name" value="CE2_N"/>
</dbReference>
<dbReference type="Gene3D" id="2.60.120.260">
    <property type="entry name" value="Galactose-binding domain-like"/>
    <property type="match status" value="1"/>
</dbReference>
<dbReference type="Proteomes" id="UP000509327">
    <property type="component" value="Chromosome"/>
</dbReference>
<gene>
    <name evidence="3" type="ORF">HUB98_03680</name>
</gene>
<evidence type="ECO:0000259" key="2">
    <source>
        <dbReference type="Pfam" id="PF17996"/>
    </source>
</evidence>
<dbReference type="Pfam" id="PF17996">
    <property type="entry name" value="CE2_N"/>
    <property type="match status" value="1"/>
</dbReference>
<evidence type="ECO:0000313" key="4">
    <source>
        <dbReference type="Proteomes" id="UP000509327"/>
    </source>
</evidence>
<feature type="domain" description="Carbohydrate esterase 2 N-terminal" evidence="2">
    <location>
        <begin position="54"/>
        <end position="128"/>
    </location>
</feature>
<evidence type="ECO:0000313" key="3">
    <source>
        <dbReference type="EMBL" id="QKS59959.1"/>
    </source>
</evidence>
<protein>
    <recommendedName>
        <fullName evidence="2">Carbohydrate esterase 2 N-terminal domain-containing protein</fullName>
    </recommendedName>
</protein>
<feature type="compositionally biased region" description="Pro residues" evidence="1">
    <location>
        <begin position="154"/>
        <end position="170"/>
    </location>
</feature>
<accession>A0ABX6QCM0</accession>
<evidence type="ECO:0000256" key="1">
    <source>
        <dbReference type="SAM" id="MobiDB-lite"/>
    </source>
</evidence>
<name>A0ABX6QCM0_PAEBA</name>
<organism evidence="3 4">
    <name type="scientific">Paenibacillus barcinonensis</name>
    <dbReference type="NCBI Taxonomy" id="198119"/>
    <lineage>
        <taxon>Bacteria</taxon>
        <taxon>Bacillati</taxon>
        <taxon>Bacillota</taxon>
        <taxon>Bacilli</taxon>
        <taxon>Bacillales</taxon>
        <taxon>Paenibacillaceae</taxon>
        <taxon>Paenibacillus</taxon>
    </lineage>
</organism>
<dbReference type="EMBL" id="CP054614">
    <property type="protein sequence ID" value="QKS59959.1"/>
    <property type="molecule type" value="Genomic_DNA"/>
</dbReference>